<dbReference type="EMBL" id="MU151508">
    <property type="protein sequence ID" value="KAF9443189.1"/>
    <property type="molecule type" value="Genomic_DNA"/>
</dbReference>
<evidence type="ECO:0000256" key="1">
    <source>
        <dbReference type="SAM" id="MobiDB-lite"/>
    </source>
</evidence>
<gene>
    <name evidence="2" type="ORF">P691DRAFT_788340</name>
</gene>
<proteinExistence type="predicted"/>
<feature type="region of interest" description="Disordered" evidence="1">
    <location>
        <begin position="1"/>
        <end position="61"/>
    </location>
</feature>
<organism evidence="2 3">
    <name type="scientific">Macrolepiota fuliginosa MF-IS2</name>
    <dbReference type="NCBI Taxonomy" id="1400762"/>
    <lineage>
        <taxon>Eukaryota</taxon>
        <taxon>Fungi</taxon>
        <taxon>Dikarya</taxon>
        <taxon>Basidiomycota</taxon>
        <taxon>Agaricomycotina</taxon>
        <taxon>Agaricomycetes</taxon>
        <taxon>Agaricomycetidae</taxon>
        <taxon>Agaricales</taxon>
        <taxon>Agaricineae</taxon>
        <taxon>Agaricaceae</taxon>
        <taxon>Macrolepiota</taxon>
    </lineage>
</organism>
<keyword evidence="3" id="KW-1185">Reference proteome</keyword>
<dbReference type="Proteomes" id="UP000807342">
    <property type="component" value="Unassembled WGS sequence"/>
</dbReference>
<feature type="compositionally biased region" description="Basic and acidic residues" evidence="1">
    <location>
        <begin position="34"/>
        <end position="49"/>
    </location>
</feature>
<dbReference type="AlphaFoldDB" id="A0A9P5X3X7"/>
<reference evidence="2" key="1">
    <citation type="submission" date="2020-11" db="EMBL/GenBank/DDBJ databases">
        <authorList>
            <consortium name="DOE Joint Genome Institute"/>
            <person name="Ahrendt S."/>
            <person name="Riley R."/>
            <person name="Andreopoulos W."/>
            <person name="Labutti K."/>
            <person name="Pangilinan J."/>
            <person name="Ruiz-Duenas F.J."/>
            <person name="Barrasa J.M."/>
            <person name="Sanchez-Garcia M."/>
            <person name="Camarero S."/>
            <person name="Miyauchi S."/>
            <person name="Serrano A."/>
            <person name="Linde D."/>
            <person name="Babiker R."/>
            <person name="Drula E."/>
            <person name="Ayuso-Fernandez I."/>
            <person name="Pacheco R."/>
            <person name="Padilla G."/>
            <person name="Ferreira P."/>
            <person name="Barriuso J."/>
            <person name="Kellner H."/>
            <person name="Castanera R."/>
            <person name="Alfaro M."/>
            <person name="Ramirez L."/>
            <person name="Pisabarro A.G."/>
            <person name="Kuo A."/>
            <person name="Tritt A."/>
            <person name="Lipzen A."/>
            <person name="He G."/>
            <person name="Yan M."/>
            <person name="Ng V."/>
            <person name="Cullen D."/>
            <person name="Martin F."/>
            <person name="Rosso M.-N."/>
            <person name="Henrissat B."/>
            <person name="Hibbett D."/>
            <person name="Martinez A.T."/>
            <person name="Grigoriev I.V."/>
        </authorList>
    </citation>
    <scope>NUCLEOTIDE SEQUENCE</scope>
    <source>
        <strain evidence="2">MF-IS2</strain>
    </source>
</reference>
<comment type="caution">
    <text evidence="2">The sequence shown here is derived from an EMBL/GenBank/DDBJ whole genome shotgun (WGS) entry which is preliminary data.</text>
</comment>
<sequence>MAKTPITKAARSKVTGVKPTGTAKTGTVKQSVIETEKRQSAVKECREPAGEQEGEAPLGEGAIEEVKGLKYDRKEETSLQEEAVADIGVTEAVEENSTALQEGSPLQVPHEMSVTPAAIGDPQVLGQNVLPQEAIAMADAERAEISFENVNVERSKDLCIPYVEGEEQPQGGIME</sequence>
<accession>A0A9P5X3X7</accession>
<protein>
    <submittedName>
        <fullName evidence="2">Uncharacterized protein</fullName>
    </submittedName>
</protein>
<feature type="compositionally biased region" description="Polar residues" evidence="1">
    <location>
        <begin position="22"/>
        <end position="33"/>
    </location>
</feature>
<evidence type="ECO:0000313" key="2">
    <source>
        <dbReference type="EMBL" id="KAF9443189.1"/>
    </source>
</evidence>
<evidence type="ECO:0000313" key="3">
    <source>
        <dbReference type="Proteomes" id="UP000807342"/>
    </source>
</evidence>
<name>A0A9P5X3X7_9AGAR</name>